<dbReference type="AlphaFoldDB" id="A0A510XSF8"/>
<evidence type="ECO:0000313" key="4">
    <source>
        <dbReference type="Proteomes" id="UP000321419"/>
    </source>
</evidence>
<dbReference type="RefSeq" id="WP_089347869.1">
    <property type="nucleotide sequence ID" value="NZ_BJUM01000006.1"/>
</dbReference>
<comment type="caution">
    <text evidence="3">The sequence shown here is derived from an EMBL/GenBank/DDBJ whole genome shotgun (WGS) entry which is preliminary data.</text>
</comment>
<feature type="domain" description="Glycosyltransferase 2-like" evidence="2">
    <location>
        <begin position="4"/>
        <end position="140"/>
    </location>
</feature>
<gene>
    <name evidence="3" type="ORF">PES01_07980</name>
</gene>
<proteinExistence type="inferred from homology"/>
<evidence type="ECO:0000313" key="3">
    <source>
        <dbReference type="EMBL" id="GEK53953.1"/>
    </source>
</evidence>
<protein>
    <submittedName>
        <fullName evidence="3">Glycosyl transferase</fullName>
    </submittedName>
</protein>
<comment type="similarity">
    <text evidence="1">Belongs to the glycosyltransferase 2 family. WaaE/KdtX subfamily.</text>
</comment>
<organism evidence="3 4">
    <name type="scientific">Pseudoalteromonas espejiana</name>
    <dbReference type="NCBI Taxonomy" id="28107"/>
    <lineage>
        <taxon>Bacteria</taxon>
        <taxon>Pseudomonadati</taxon>
        <taxon>Pseudomonadota</taxon>
        <taxon>Gammaproteobacteria</taxon>
        <taxon>Alteromonadales</taxon>
        <taxon>Pseudoalteromonadaceae</taxon>
        <taxon>Pseudoalteromonas</taxon>
    </lineage>
</organism>
<dbReference type="EMBL" id="BJUM01000006">
    <property type="protein sequence ID" value="GEK53953.1"/>
    <property type="molecule type" value="Genomic_DNA"/>
</dbReference>
<sequence>MKLSVCIICKNEESTLERCLESVKWADEIIIVDSGSTDKTLDIAKRYTNKIAIREDWEGFGEQRRRAEALASNDWVFAIDCDEVVSEELHKEIINTLNRIDNNSILVLNRLTHFCGKFIRHSGWYPSRIARIYNKKITNYNANLVHESVITKGCKLVNLKADLLHYQYEDLFAYINKRNGYANIGADQLLKKDKSVSIGKAIGSSLFAFIRHYFLRLGFLDGKAGFVIAVIQSHYSFNKYLFADYRK</sequence>
<dbReference type="GO" id="GO:0016740">
    <property type="term" value="F:transferase activity"/>
    <property type="evidence" value="ECO:0007669"/>
    <property type="project" value="UniProtKB-KW"/>
</dbReference>
<keyword evidence="4" id="KW-1185">Reference proteome</keyword>
<dbReference type="Pfam" id="PF00535">
    <property type="entry name" value="Glycos_transf_2"/>
    <property type="match status" value="1"/>
</dbReference>
<dbReference type="Gene3D" id="3.90.550.10">
    <property type="entry name" value="Spore Coat Polysaccharide Biosynthesis Protein SpsA, Chain A"/>
    <property type="match status" value="1"/>
</dbReference>
<dbReference type="PANTHER" id="PTHR43630">
    <property type="entry name" value="POLY-BETA-1,6-N-ACETYL-D-GLUCOSAMINE SYNTHASE"/>
    <property type="match status" value="1"/>
</dbReference>
<evidence type="ECO:0000256" key="1">
    <source>
        <dbReference type="ARBA" id="ARBA00038494"/>
    </source>
</evidence>
<reference evidence="3 4" key="1">
    <citation type="submission" date="2019-07" db="EMBL/GenBank/DDBJ databases">
        <title>Whole genome shotgun sequence of Pseudoalteromonas espejiana NBRC 102222.</title>
        <authorList>
            <person name="Hosoyama A."/>
            <person name="Uohara A."/>
            <person name="Ohji S."/>
            <person name="Ichikawa N."/>
        </authorList>
    </citation>
    <scope>NUCLEOTIDE SEQUENCE [LARGE SCALE GENOMIC DNA]</scope>
    <source>
        <strain evidence="3 4">NBRC 102222</strain>
    </source>
</reference>
<name>A0A510XSF8_9GAMM</name>
<dbReference type="InterPro" id="IPR001173">
    <property type="entry name" value="Glyco_trans_2-like"/>
</dbReference>
<dbReference type="Proteomes" id="UP000321419">
    <property type="component" value="Unassembled WGS sequence"/>
</dbReference>
<dbReference type="PANTHER" id="PTHR43630:SF2">
    <property type="entry name" value="GLYCOSYLTRANSFERASE"/>
    <property type="match status" value="1"/>
</dbReference>
<dbReference type="InterPro" id="IPR029044">
    <property type="entry name" value="Nucleotide-diphossugar_trans"/>
</dbReference>
<dbReference type="CDD" id="cd02511">
    <property type="entry name" value="Beta4Glucosyltransferase"/>
    <property type="match status" value="1"/>
</dbReference>
<dbReference type="OrthoDB" id="9802649at2"/>
<keyword evidence="3" id="KW-0808">Transferase</keyword>
<dbReference type="SUPFAM" id="SSF53448">
    <property type="entry name" value="Nucleotide-diphospho-sugar transferases"/>
    <property type="match status" value="1"/>
</dbReference>
<accession>A0A510XSF8</accession>
<evidence type="ECO:0000259" key="2">
    <source>
        <dbReference type="Pfam" id="PF00535"/>
    </source>
</evidence>